<keyword evidence="4" id="KW-0732">Signal</keyword>
<proteinExistence type="inferred from homology"/>
<dbReference type="EMBL" id="MRZV01001563">
    <property type="protein sequence ID" value="PIK37080.1"/>
    <property type="molecule type" value="Genomic_DNA"/>
</dbReference>
<evidence type="ECO:0000313" key="5">
    <source>
        <dbReference type="EMBL" id="PIK37080.1"/>
    </source>
</evidence>
<evidence type="ECO:0000256" key="2">
    <source>
        <dbReference type="ARBA" id="ARBA00022676"/>
    </source>
</evidence>
<dbReference type="STRING" id="307972.A0A2G8JMX9"/>
<dbReference type="Proteomes" id="UP000230750">
    <property type="component" value="Unassembled WGS sequence"/>
</dbReference>
<dbReference type="GO" id="GO:0008194">
    <property type="term" value="F:UDP-glycosyltransferase activity"/>
    <property type="evidence" value="ECO:0007669"/>
    <property type="project" value="InterPro"/>
</dbReference>
<dbReference type="PANTHER" id="PTHR48043:SF145">
    <property type="entry name" value="FI06409P-RELATED"/>
    <property type="match status" value="1"/>
</dbReference>
<keyword evidence="3 5" id="KW-0808">Transferase</keyword>
<dbReference type="Pfam" id="PF00201">
    <property type="entry name" value="UDPGT"/>
    <property type="match status" value="1"/>
</dbReference>
<keyword evidence="2" id="KW-0328">Glycosyltransferase</keyword>
<organism evidence="5 6">
    <name type="scientific">Stichopus japonicus</name>
    <name type="common">Sea cucumber</name>
    <dbReference type="NCBI Taxonomy" id="307972"/>
    <lineage>
        <taxon>Eukaryota</taxon>
        <taxon>Metazoa</taxon>
        <taxon>Echinodermata</taxon>
        <taxon>Eleutherozoa</taxon>
        <taxon>Echinozoa</taxon>
        <taxon>Holothuroidea</taxon>
        <taxon>Aspidochirotacea</taxon>
        <taxon>Aspidochirotida</taxon>
        <taxon>Stichopodidae</taxon>
        <taxon>Apostichopus</taxon>
    </lineage>
</organism>
<feature type="chain" id="PRO_5013869868" evidence="4">
    <location>
        <begin position="22"/>
        <end position="439"/>
    </location>
</feature>
<gene>
    <name evidence="5" type="ORF">BSL78_26088</name>
</gene>
<evidence type="ECO:0000256" key="1">
    <source>
        <dbReference type="ARBA" id="ARBA00009995"/>
    </source>
</evidence>
<protein>
    <submittedName>
        <fullName evidence="5">Putative UDP-glucuronosyltransferase 1-1-like isoform X4</fullName>
    </submittedName>
</protein>
<dbReference type="AlphaFoldDB" id="A0A2G8JMX9"/>
<keyword evidence="6" id="KW-1185">Reference proteome</keyword>
<dbReference type="PANTHER" id="PTHR48043">
    <property type="entry name" value="EG:EG0003.4 PROTEIN-RELATED"/>
    <property type="match status" value="1"/>
</dbReference>
<comment type="caution">
    <text evidence="5">The sequence shown here is derived from an EMBL/GenBank/DDBJ whole genome shotgun (WGS) entry which is preliminary data.</text>
</comment>
<feature type="signal peptide" evidence="4">
    <location>
        <begin position="1"/>
        <end position="21"/>
    </location>
</feature>
<evidence type="ECO:0000256" key="3">
    <source>
        <dbReference type="ARBA" id="ARBA00022679"/>
    </source>
</evidence>
<reference evidence="5 6" key="1">
    <citation type="journal article" date="2017" name="PLoS Biol.">
        <title>The sea cucumber genome provides insights into morphological evolution and visceral regeneration.</title>
        <authorList>
            <person name="Zhang X."/>
            <person name="Sun L."/>
            <person name="Yuan J."/>
            <person name="Sun Y."/>
            <person name="Gao Y."/>
            <person name="Zhang L."/>
            <person name="Li S."/>
            <person name="Dai H."/>
            <person name="Hamel J.F."/>
            <person name="Liu C."/>
            <person name="Yu Y."/>
            <person name="Liu S."/>
            <person name="Lin W."/>
            <person name="Guo K."/>
            <person name="Jin S."/>
            <person name="Xu P."/>
            <person name="Storey K.B."/>
            <person name="Huan P."/>
            <person name="Zhang T."/>
            <person name="Zhou Y."/>
            <person name="Zhang J."/>
            <person name="Lin C."/>
            <person name="Li X."/>
            <person name="Xing L."/>
            <person name="Huo D."/>
            <person name="Sun M."/>
            <person name="Wang L."/>
            <person name="Mercier A."/>
            <person name="Li F."/>
            <person name="Yang H."/>
            <person name="Xiang J."/>
        </authorList>
    </citation>
    <scope>NUCLEOTIDE SEQUENCE [LARGE SCALE GENOMIC DNA]</scope>
    <source>
        <strain evidence="5">Shaxun</strain>
        <tissue evidence="5">Muscle</tissue>
    </source>
</reference>
<dbReference type="InterPro" id="IPR050271">
    <property type="entry name" value="UDP-glycosyltransferase"/>
</dbReference>
<accession>A0A2G8JMX9</accession>
<sequence>MSFRSLLCLSIIAVWAVATSGKQNAKILMVFEQPGTSHFKSAAAVARVLSSRGYNITFLLPEPYHSYPAASQYRDIFSFLHIRKGCSRKSLIVDAEQLAQDVTIESDSTSLLFQLIKAVADDFLKSSEDLLCDVELNDEIMSSRFDLIMTDANFLWQQVLVKKMPGIPHGLISTTATSSLTNSWIRAPNIPSVLPGFMIRTHHRKPLSFFWRTYNTVFIYGAVIFFSAVLDPLMGVVTSSYSSSVSHYPTITFGLSDIWLTNADFTTDTPRPFLPNMGLVGGLNIEEPEPLSQEYQMIFDKAGAEGVLVVSMGTVVDGVSQEQADAMSASFARLPQLVIWKEPNPPPRVIGNNTYLKKWIPQKDLVAHPKTRALAILCVTTVHLKLYITVCDNRYPIFGDQTDVAYRMMSSGMGLVIELSTVTNETLYQVTAEVLNDPK</sequence>
<comment type="similarity">
    <text evidence="1">Belongs to the UDP-glycosyltransferase family.</text>
</comment>
<dbReference type="OrthoDB" id="5835829at2759"/>
<name>A0A2G8JMX9_STIJA</name>
<evidence type="ECO:0000256" key="4">
    <source>
        <dbReference type="SAM" id="SignalP"/>
    </source>
</evidence>
<evidence type="ECO:0000313" key="6">
    <source>
        <dbReference type="Proteomes" id="UP000230750"/>
    </source>
</evidence>
<dbReference type="CDD" id="cd03784">
    <property type="entry name" value="GT1_Gtf-like"/>
    <property type="match status" value="1"/>
</dbReference>
<dbReference type="InterPro" id="IPR002213">
    <property type="entry name" value="UDP_glucos_trans"/>
</dbReference>
<dbReference type="SUPFAM" id="SSF53756">
    <property type="entry name" value="UDP-Glycosyltransferase/glycogen phosphorylase"/>
    <property type="match status" value="1"/>
</dbReference>
<dbReference type="Gene3D" id="3.40.50.2000">
    <property type="entry name" value="Glycogen Phosphorylase B"/>
    <property type="match status" value="2"/>
</dbReference>